<evidence type="ECO:0000256" key="4">
    <source>
        <dbReference type="ARBA" id="ARBA00023163"/>
    </source>
</evidence>
<dbReference type="PANTHER" id="PTHR30537">
    <property type="entry name" value="HTH-TYPE TRANSCRIPTIONAL REGULATOR"/>
    <property type="match status" value="1"/>
</dbReference>
<name>A0A132EW70_9BURK</name>
<evidence type="ECO:0000256" key="2">
    <source>
        <dbReference type="ARBA" id="ARBA00023015"/>
    </source>
</evidence>
<dbReference type="PROSITE" id="PS50931">
    <property type="entry name" value="HTH_LYSR"/>
    <property type="match status" value="1"/>
</dbReference>
<dbReference type="PANTHER" id="PTHR30537:SF5">
    <property type="entry name" value="HTH-TYPE TRANSCRIPTIONAL ACTIVATOR TTDR-RELATED"/>
    <property type="match status" value="1"/>
</dbReference>
<dbReference type="Pfam" id="PF03466">
    <property type="entry name" value="LysR_substrate"/>
    <property type="match status" value="1"/>
</dbReference>
<keyword evidence="2" id="KW-0805">Transcription regulation</keyword>
<organism evidence="6">
    <name type="scientific">Burkholderia pseudomultivorans</name>
    <dbReference type="NCBI Taxonomy" id="1207504"/>
    <lineage>
        <taxon>Bacteria</taxon>
        <taxon>Pseudomonadati</taxon>
        <taxon>Pseudomonadota</taxon>
        <taxon>Betaproteobacteria</taxon>
        <taxon>Burkholderiales</taxon>
        <taxon>Burkholderiaceae</taxon>
        <taxon>Burkholderia</taxon>
        <taxon>Burkholderia cepacia complex</taxon>
    </lineage>
</organism>
<comment type="caution">
    <text evidence="6">The sequence shown here is derived from an EMBL/GenBank/DDBJ whole genome shotgun (WGS) entry which is preliminary data.</text>
</comment>
<gene>
    <name evidence="6" type="ORF">WT57_02590</name>
</gene>
<evidence type="ECO:0000313" key="6">
    <source>
        <dbReference type="EMBL" id="KWF60949.1"/>
    </source>
</evidence>
<dbReference type="InterPro" id="IPR000847">
    <property type="entry name" value="LysR_HTH_N"/>
</dbReference>
<dbReference type="SUPFAM" id="SSF53850">
    <property type="entry name" value="Periplasmic binding protein-like II"/>
    <property type="match status" value="1"/>
</dbReference>
<dbReference type="InterPro" id="IPR036390">
    <property type="entry name" value="WH_DNA-bd_sf"/>
</dbReference>
<dbReference type="FunFam" id="1.10.10.10:FF:000001">
    <property type="entry name" value="LysR family transcriptional regulator"/>
    <property type="match status" value="1"/>
</dbReference>
<evidence type="ECO:0000259" key="5">
    <source>
        <dbReference type="PROSITE" id="PS50931"/>
    </source>
</evidence>
<dbReference type="Proteomes" id="UP000061512">
    <property type="component" value="Unassembled WGS sequence"/>
</dbReference>
<dbReference type="CDD" id="cd08475">
    <property type="entry name" value="PBP2_CrgA_like_6"/>
    <property type="match status" value="1"/>
</dbReference>
<evidence type="ECO:0000256" key="1">
    <source>
        <dbReference type="ARBA" id="ARBA00009437"/>
    </source>
</evidence>
<evidence type="ECO:0000256" key="3">
    <source>
        <dbReference type="ARBA" id="ARBA00023125"/>
    </source>
</evidence>
<accession>A0A132EW70</accession>
<dbReference type="InterPro" id="IPR058163">
    <property type="entry name" value="LysR-type_TF_proteobact-type"/>
</dbReference>
<reference evidence="6" key="1">
    <citation type="submission" date="2015-11" db="EMBL/GenBank/DDBJ databases">
        <title>Expanding the genomic diversity of Burkholderia species for the development of highly accurate diagnostics.</title>
        <authorList>
            <person name="Sahl J."/>
            <person name="Keim P."/>
            <person name="Wagner D."/>
        </authorList>
    </citation>
    <scope>NUCLEOTIDE SEQUENCE [LARGE SCALE GENOMIC DNA]</scope>
    <source>
        <strain evidence="6">MSMB574WGS</strain>
    </source>
</reference>
<sequence>MDECFDGIREFVAAIDHGSFSAAAVELGVTGSAVGKSISRLEKRLGVQLLHRTTRRIDLTTAGETFLETCRRVQDELHATESLLAAGRREPSGRVRIDLPTTFGRRHVAPALLRLTQRYPRLDLSLSLQDRSANLIGEGIDLAVRIGLLDDFPDLIARKLGQQRLTICASPAYLERRGTPVSADDLNAHDCLVGWQRSGRPGWLVAHGEGATEYIDVRVRHELTDGDTLLDACIAGCGLAQLPGWLAADSVASGKLREVLPQLSTTMPIHVIWQRTRHLQPKVQAVVDELERLASVETALFNP</sequence>
<protein>
    <submittedName>
        <fullName evidence="6">LysR family transcriptional regulator</fullName>
    </submittedName>
</protein>
<dbReference type="EMBL" id="LPJX01000055">
    <property type="protein sequence ID" value="KWF60949.1"/>
    <property type="molecule type" value="Genomic_DNA"/>
</dbReference>
<keyword evidence="4" id="KW-0804">Transcription</keyword>
<dbReference type="RefSeq" id="WP_038455073.1">
    <property type="nucleotide sequence ID" value="NZ_LPJO01000035.1"/>
</dbReference>
<dbReference type="GO" id="GO:0003677">
    <property type="term" value="F:DNA binding"/>
    <property type="evidence" value="ECO:0007669"/>
    <property type="project" value="UniProtKB-KW"/>
</dbReference>
<dbReference type="AlphaFoldDB" id="A0A132EW70"/>
<keyword evidence="3" id="KW-0238">DNA-binding</keyword>
<dbReference type="Gene3D" id="1.10.10.10">
    <property type="entry name" value="Winged helix-like DNA-binding domain superfamily/Winged helix DNA-binding domain"/>
    <property type="match status" value="1"/>
</dbReference>
<dbReference type="Pfam" id="PF00126">
    <property type="entry name" value="HTH_1"/>
    <property type="match status" value="1"/>
</dbReference>
<comment type="similarity">
    <text evidence="1">Belongs to the LysR transcriptional regulatory family.</text>
</comment>
<dbReference type="InterPro" id="IPR036388">
    <property type="entry name" value="WH-like_DNA-bd_sf"/>
</dbReference>
<dbReference type="GO" id="GO:0003700">
    <property type="term" value="F:DNA-binding transcription factor activity"/>
    <property type="evidence" value="ECO:0007669"/>
    <property type="project" value="InterPro"/>
</dbReference>
<feature type="domain" description="HTH lysR-type" evidence="5">
    <location>
        <begin position="1"/>
        <end position="60"/>
    </location>
</feature>
<dbReference type="SUPFAM" id="SSF46785">
    <property type="entry name" value="Winged helix' DNA-binding domain"/>
    <property type="match status" value="1"/>
</dbReference>
<dbReference type="Gene3D" id="3.40.190.290">
    <property type="match status" value="1"/>
</dbReference>
<proteinExistence type="inferred from homology"/>
<dbReference type="InterPro" id="IPR005119">
    <property type="entry name" value="LysR_subst-bd"/>
</dbReference>